<name>A0A5K1FMY7_9MAGN</name>
<dbReference type="Pfam" id="PF03140">
    <property type="entry name" value="DUF247"/>
    <property type="match status" value="1"/>
</dbReference>
<keyword evidence="1" id="KW-1133">Transmembrane helix</keyword>
<sequence>MEEDKQWVLEMTAKLHSYDPVQEPMAWKNRSIYMVPSNLIEPSKRHAYSPQMVSFGPYHHGRPHLIPMEDHKQRTLLHVLHRTSIPLQAIIDSVKQVEPQLRNQYDDQASLPDSAGAFLKMMVVDGFFMLEILRTAEKVPSDYTANDPIFSWHGMLYVLPYVKRDMLMLENQIPLLVLDRLVAAETRKPKSEDGYVHKLVADFFSLNIEATKAPGSGLGLHVLDVYRKGRIEGPVRLHRSVDGKKQSVVVRSVTELYEAGVRFTKSKTNSLKDIEFRHGVLSLPWIMLDDTSESSLLNLLAFERLHVGAGIEVSAYVSFMDEIIDTDKDVALLQKKGIILNALGSDKAVAKLFNELSRDVTIDPNSKLGEVYRALGAYSLQKTNVWRANLIHTYFRSPWAFLSLLAAIVLLGLTIAQTVYSALSYYVSLNQNNSSPPPPSLSAPPPSRF</sequence>
<dbReference type="Gramene" id="NC8G0271150.1">
    <property type="protein sequence ID" value="NC8G0271150.1:cds"/>
    <property type="gene ID" value="NC8G0271150"/>
</dbReference>
<accession>A0A5K1FMY7</accession>
<evidence type="ECO:0000313" key="2">
    <source>
        <dbReference type="EMBL" id="VVW64937.1"/>
    </source>
</evidence>
<feature type="transmembrane region" description="Helical" evidence="1">
    <location>
        <begin position="399"/>
        <end position="423"/>
    </location>
</feature>
<organism evidence="2">
    <name type="scientific">Nymphaea colorata</name>
    <name type="common">pocket water lily</name>
    <dbReference type="NCBI Taxonomy" id="210225"/>
    <lineage>
        <taxon>Eukaryota</taxon>
        <taxon>Viridiplantae</taxon>
        <taxon>Streptophyta</taxon>
        <taxon>Embryophyta</taxon>
        <taxon>Tracheophyta</taxon>
        <taxon>Spermatophyta</taxon>
        <taxon>Magnoliopsida</taxon>
        <taxon>Nymphaeales</taxon>
        <taxon>Nymphaeaceae</taxon>
        <taxon>Nymphaea</taxon>
    </lineage>
</organism>
<keyword evidence="1" id="KW-0472">Membrane</keyword>
<evidence type="ECO:0000256" key="1">
    <source>
        <dbReference type="SAM" id="Phobius"/>
    </source>
</evidence>
<protein>
    <submittedName>
        <fullName evidence="2">Uncharacterized protein</fullName>
    </submittedName>
</protein>
<dbReference type="PANTHER" id="PTHR31170:SF18">
    <property type="entry name" value="(WILD MALAYSIAN BANANA) HYPOTHETICAL PROTEIN"/>
    <property type="match status" value="1"/>
</dbReference>
<proteinExistence type="predicted"/>
<dbReference type="PANTHER" id="PTHR31170">
    <property type="entry name" value="BNAC04G53230D PROTEIN"/>
    <property type="match status" value="1"/>
</dbReference>
<dbReference type="InterPro" id="IPR004158">
    <property type="entry name" value="DUF247_pln"/>
</dbReference>
<gene>
    <name evidence="2" type="ORF">NYM_LOCUS26013</name>
</gene>
<reference evidence="2" key="1">
    <citation type="submission" date="2019-09" db="EMBL/GenBank/DDBJ databases">
        <authorList>
            <person name="Zhang L."/>
        </authorList>
    </citation>
    <scope>NUCLEOTIDE SEQUENCE</scope>
</reference>
<dbReference type="OrthoDB" id="1846188at2759"/>
<dbReference type="AlphaFoldDB" id="A0A5K1FMY7"/>
<keyword evidence="1" id="KW-0812">Transmembrane</keyword>
<dbReference type="OMA" id="ELMHVED"/>
<dbReference type="EMBL" id="LR721786">
    <property type="protein sequence ID" value="VVW64937.1"/>
    <property type="molecule type" value="Genomic_DNA"/>
</dbReference>